<keyword evidence="3" id="KW-1185">Reference proteome</keyword>
<dbReference type="RefSeq" id="WP_037288915.1">
    <property type="nucleotide sequence ID" value="NZ_JEOB01000004.1"/>
</dbReference>
<feature type="domain" description="DUF4132" evidence="1">
    <location>
        <begin position="830"/>
        <end position="1014"/>
    </location>
</feature>
<dbReference type="InterPro" id="IPR025406">
    <property type="entry name" value="DUF4132"/>
</dbReference>
<proteinExistence type="predicted"/>
<reference evidence="2 3" key="1">
    <citation type="submission" date="2013-06" db="EMBL/GenBank/DDBJ databases">
        <title>Rumen cellulosomics: divergent fiber-degrading strategies revealed by comparative genome-wide analysis of six Ruminococcal strains.</title>
        <authorList>
            <person name="Dassa B."/>
            <person name="Borovok I."/>
            <person name="Lamed R."/>
            <person name="Flint H."/>
            <person name="Yeoman C.J."/>
            <person name="White B."/>
            <person name="Bayer E.A."/>
        </authorList>
    </citation>
    <scope>NUCLEOTIDE SEQUENCE [LARGE SCALE GENOMIC DNA]</scope>
    <source>
        <strain evidence="2 3">SY3</strain>
    </source>
</reference>
<organism evidence="2 3">
    <name type="scientific">Ruminococcus albus SY3</name>
    <dbReference type="NCBI Taxonomy" id="1341156"/>
    <lineage>
        <taxon>Bacteria</taxon>
        <taxon>Bacillati</taxon>
        <taxon>Bacillota</taxon>
        <taxon>Clostridia</taxon>
        <taxon>Eubacteriales</taxon>
        <taxon>Oscillospiraceae</taxon>
        <taxon>Ruminococcus</taxon>
    </lineage>
</organism>
<evidence type="ECO:0000313" key="3">
    <source>
        <dbReference type="Proteomes" id="UP000021369"/>
    </source>
</evidence>
<dbReference type="OrthoDB" id="4770574at2"/>
<dbReference type="Pfam" id="PF13569">
    <property type="entry name" value="DUF4132"/>
    <property type="match status" value="1"/>
</dbReference>
<comment type="caution">
    <text evidence="2">The sequence shown here is derived from an EMBL/GenBank/DDBJ whole genome shotgun (WGS) entry which is preliminary data.</text>
</comment>
<dbReference type="PATRIC" id="fig|1341156.4.peg.3607"/>
<evidence type="ECO:0000259" key="1">
    <source>
        <dbReference type="Pfam" id="PF13569"/>
    </source>
</evidence>
<dbReference type="Proteomes" id="UP000021369">
    <property type="component" value="Unassembled WGS sequence"/>
</dbReference>
<sequence>MIYGDVSESMAKLGKLLTGIGMIYTNEDIFVKYMDMDSPRDDSLLKEVKTTSAYGKSKSNFAGFEKAVNTTILRPRDPELTSRFICFLWAAFGASCTADMMVIVNSYECEKFYDVLYENLTPWLGEKTAKLYAEAGSAMIGVVTTSDQELIYDKYSTGELAALADIILETNSWAASILYSMALDKADEKKDAVIINKIVDHAVSLNIPKPSRYYDNWDYTLLLAECLRYTDKVKDKFAERCKTDMSKVPDIVLRNKCYKALDSFDKEGTARKNGYVKFLVDQYCEDEEILPHLEYMAKEHTEVYTYYMTKETDVSAIRYMGDILKKLGLPCPDLDAAILEKALTIVSNTHRDDATDIIEYVKGSKPIEEVLDKMVDAPMNRGMNEYFDYYHDIGADKFFCRFFAAEMTINGGYSKTWLVKNATGLDFGKHPKEGVECLVTAGLPMNVILSCTADYIDNLYDSKNDTILKTADAAGKYRDLLLKTELSKLSATARQIGVMAYGTDPDTFKDKIFASADDSSKAVKTALAKILGSKPEWKDDIIALLSKKKASSREIALAAIERQGSAEYKEALEAAFESEKSAKIKDKIAVLIGAAVSSDGASAAAPLSAVDMVEELTKGGKAKKVAWAFEGSNHTVHNTEGGEVEQKYLEALILCYANMSELGVSTAANNLAENLNTRELNTFVQNVFGKWVDLGAQAKTKYVLYFAAIHGGEAMVDILMQYIKQWGENSRGAIASEAVRAMALSGSTTALMNVDGMSRKFKNKMVRSAAADALSNAAKELGLTTEELADKIVPDLGFDENMCREFDFGPRQFKVYLGTGNTLEIFCGDKQVKNLPKPGANDDAEKAAAASADFKEMKKQLKTVAANQKSRLESVLMNDRKWTVDSWKALFVKNAVMHGFATGLIWGLYDADGKLTQSFRYTEEGSFNTVDDDETELPTEGSIGLVHPLELTKEDIDAWKEQLSDYEIEQPFPQLDRKVYTMTDEERESTEILRFENIELNSLSLIGKLTKTGWYKGYAEDAGFFNYFWREDISSRENLPDGTTVSKGVHAELEFSGASIVNYDFEGEDVTVGKLELHRPGADHYRSKPIKVGEVGDRYFSEIIMQLTAVLGTNEKE</sequence>
<evidence type="ECO:0000313" key="2">
    <source>
        <dbReference type="EMBL" id="EXM37487.1"/>
    </source>
</evidence>
<accession>A0A011UWF7</accession>
<protein>
    <recommendedName>
        <fullName evidence="1">DUF4132 domain-containing protein</fullName>
    </recommendedName>
</protein>
<dbReference type="AlphaFoldDB" id="A0A011UWF7"/>
<gene>
    <name evidence="2" type="ORF">RASY3_12925</name>
</gene>
<dbReference type="EMBL" id="JEOB01000004">
    <property type="protein sequence ID" value="EXM37487.1"/>
    <property type="molecule type" value="Genomic_DNA"/>
</dbReference>
<name>A0A011UWF7_RUMAL</name>